<comment type="caution">
    <text evidence="2">The sequence shown here is derived from an EMBL/GenBank/DDBJ whole genome shotgun (WGS) entry which is preliminary data.</text>
</comment>
<dbReference type="SUPFAM" id="SSF143011">
    <property type="entry name" value="RelE-like"/>
    <property type="match status" value="1"/>
</dbReference>
<evidence type="ECO:0000313" key="2">
    <source>
        <dbReference type="EMBL" id="MYM89631.1"/>
    </source>
</evidence>
<evidence type="ECO:0000313" key="3">
    <source>
        <dbReference type="Proteomes" id="UP000470302"/>
    </source>
</evidence>
<name>A0A845G6Y7_9BURK</name>
<dbReference type="InterPro" id="IPR007712">
    <property type="entry name" value="RelE/ParE_toxin"/>
</dbReference>
<dbReference type="InterPro" id="IPR035093">
    <property type="entry name" value="RelE/ParE_toxin_dom_sf"/>
</dbReference>
<organism evidence="2 3">
    <name type="scientific">Duganella vulcania</name>
    <dbReference type="NCBI Taxonomy" id="2692166"/>
    <lineage>
        <taxon>Bacteria</taxon>
        <taxon>Pseudomonadati</taxon>
        <taxon>Pseudomonadota</taxon>
        <taxon>Betaproteobacteria</taxon>
        <taxon>Burkholderiales</taxon>
        <taxon>Oxalobacteraceae</taxon>
        <taxon>Telluria group</taxon>
        <taxon>Duganella</taxon>
    </lineage>
</organism>
<dbReference type="EMBL" id="WWCW01000081">
    <property type="protein sequence ID" value="MYM89631.1"/>
    <property type="molecule type" value="Genomic_DNA"/>
</dbReference>
<dbReference type="AlphaFoldDB" id="A0A845G6Y7"/>
<gene>
    <name evidence="2" type="ORF">GTP91_20930</name>
</gene>
<keyword evidence="1" id="KW-1277">Toxin-antitoxin system</keyword>
<reference evidence="2 3" key="1">
    <citation type="submission" date="2020-01" db="EMBL/GenBank/DDBJ databases">
        <title>Novel species isolated from a subtropical stream in China.</title>
        <authorList>
            <person name="Lu H."/>
        </authorList>
    </citation>
    <scope>NUCLEOTIDE SEQUENCE [LARGE SCALE GENOMIC DNA]</scope>
    <source>
        <strain evidence="2 3">FT82W</strain>
    </source>
</reference>
<accession>A0A845G6Y7</accession>
<dbReference type="Proteomes" id="UP000470302">
    <property type="component" value="Unassembled WGS sequence"/>
</dbReference>
<sequence>MKIVWTDSAKTDLIDIRDFLRSSESVQFAAKVTKEIRDEVATLKKWPKHKGTYVKELEELNLPQYRQLLAGQHRIIFERGDNETCYIHLVCHTSRDLETMLRRRLLGS</sequence>
<protein>
    <submittedName>
        <fullName evidence="2">Type II toxin-antitoxin system RelE/ParE family toxin</fullName>
    </submittedName>
</protein>
<proteinExistence type="predicted"/>
<dbReference type="Pfam" id="PF05016">
    <property type="entry name" value="ParE_toxin"/>
    <property type="match status" value="1"/>
</dbReference>
<evidence type="ECO:0000256" key="1">
    <source>
        <dbReference type="ARBA" id="ARBA00022649"/>
    </source>
</evidence>
<dbReference type="RefSeq" id="WP_161098537.1">
    <property type="nucleotide sequence ID" value="NZ_WWCW01000081.1"/>
</dbReference>
<dbReference type="Gene3D" id="3.30.2310.20">
    <property type="entry name" value="RelE-like"/>
    <property type="match status" value="1"/>
</dbReference>